<name>A0A1H0QNA7_9PSEU</name>
<evidence type="ECO:0000313" key="2">
    <source>
        <dbReference type="EMBL" id="SDP18752.1"/>
    </source>
</evidence>
<gene>
    <name evidence="2" type="ORF">SAMN05192558_10767</name>
</gene>
<sequence length="61" mass="6764">MKEDEDMTFRILKATSGQWFFRIVSSNGNVLAHSETYINKSDARTSAQTIINQAGGGKIVE</sequence>
<accession>A0A1H0QNA7</accession>
<evidence type="ECO:0000313" key="3">
    <source>
        <dbReference type="Proteomes" id="UP000199651"/>
    </source>
</evidence>
<dbReference type="InterPro" id="IPR036913">
    <property type="entry name" value="YegP-like_sf"/>
</dbReference>
<dbReference type="Gene3D" id="3.30.160.160">
    <property type="entry name" value="YegP-like"/>
    <property type="match status" value="1"/>
</dbReference>
<dbReference type="RefSeq" id="WP_091377272.1">
    <property type="nucleotide sequence ID" value="NZ_FNDV01000004.1"/>
</dbReference>
<feature type="domain" description="DUF1508" evidence="1">
    <location>
        <begin position="15"/>
        <end position="61"/>
    </location>
</feature>
<keyword evidence="3" id="KW-1185">Reference proteome</keyword>
<dbReference type="EMBL" id="FNJB01000007">
    <property type="protein sequence ID" value="SDP18752.1"/>
    <property type="molecule type" value="Genomic_DNA"/>
</dbReference>
<proteinExistence type="predicted"/>
<dbReference type="AlphaFoldDB" id="A0A1H0QNA7"/>
<reference evidence="3" key="1">
    <citation type="submission" date="2016-10" db="EMBL/GenBank/DDBJ databases">
        <authorList>
            <person name="Varghese N."/>
            <person name="Submissions S."/>
        </authorList>
    </citation>
    <scope>NUCLEOTIDE SEQUENCE [LARGE SCALE GENOMIC DNA]</scope>
    <source>
        <strain evidence="3">IBRC-M 10655</strain>
    </source>
</reference>
<dbReference type="STRING" id="504798.SAMN05421871_10466"/>
<evidence type="ECO:0000259" key="1">
    <source>
        <dbReference type="Pfam" id="PF07411"/>
    </source>
</evidence>
<protein>
    <submittedName>
        <fullName evidence="2">Uncharacterized conserved protein YegP, UPF0339 family</fullName>
    </submittedName>
</protein>
<dbReference type="Pfam" id="PF07411">
    <property type="entry name" value="DUF1508"/>
    <property type="match status" value="1"/>
</dbReference>
<dbReference type="OrthoDB" id="9802792at2"/>
<dbReference type="Proteomes" id="UP000199651">
    <property type="component" value="Unassembled WGS sequence"/>
</dbReference>
<dbReference type="SUPFAM" id="SSF160113">
    <property type="entry name" value="YegP-like"/>
    <property type="match status" value="1"/>
</dbReference>
<organism evidence="2 3">
    <name type="scientific">Actinokineospora alba</name>
    <dbReference type="NCBI Taxonomy" id="504798"/>
    <lineage>
        <taxon>Bacteria</taxon>
        <taxon>Bacillati</taxon>
        <taxon>Actinomycetota</taxon>
        <taxon>Actinomycetes</taxon>
        <taxon>Pseudonocardiales</taxon>
        <taxon>Pseudonocardiaceae</taxon>
        <taxon>Actinokineospora</taxon>
    </lineage>
</organism>
<dbReference type="InterPro" id="IPR010879">
    <property type="entry name" value="DUF1508"/>
</dbReference>